<dbReference type="Proteomes" id="UP001321305">
    <property type="component" value="Chromosome"/>
</dbReference>
<dbReference type="SUPFAM" id="SSF143422">
    <property type="entry name" value="Transposase IS200-like"/>
    <property type="match status" value="1"/>
</dbReference>
<dbReference type="Gene3D" id="3.30.70.1290">
    <property type="entry name" value="Transposase IS200-like"/>
    <property type="match status" value="1"/>
</dbReference>
<name>A0ABZ2EJU0_9BACT</name>
<proteinExistence type="predicted"/>
<dbReference type="InterPro" id="IPR052715">
    <property type="entry name" value="RAYT_transposase"/>
</dbReference>
<reference evidence="2" key="1">
    <citation type="submission" date="2024-01" db="EMBL/GenBank/DDBJ databases">
        <title>Mycovorax composti gen. nov. sp. nov., a member of the family Chitinophagaceae isolated from button mushroom compost.</title>
        <authorList>
            <person name="Thai M."/>
            <person name="Bell T.L."/>
            <person name="Kertesz M.A."/>
        </authorList>
    </citation>
    <scope>NUCLEOTIDE SEQUENCE [LARGE SCALE GENOMIC DNA]</scope>
    <source>
        <strain evidence="2">C216</strain>
    </source>
</reference>
<dbReference type="PANTHER" id="PTHR36966">
    <property type="entry name" value="REP-ASSOCIATED TYROSINE TRANSPOSASE"/>
    <property type="match status" value="1"/>
</dbReference>
<keyword evidence="2" id="KW-1185">Reference proteome</keyword>
<dbReference type="PANTHER" id="PTHR36966:SF1">
    <property type="entry name" value="REP-ASSOCIATED TYROSINE TRANSPOSASE"/>
    <property type="match status" value="1"/>
</dbReference>
<dbReference type="RefSeq" id="WP_409965460.1">
    <property type="nucleotide sequence ID" value="NZ_CP144143.1"/>
</dbReference>
<gene>
    <name evidence="1" type="ORF">PIECOFPK_01448</name>
</gene>
<organism evidence="1 2">
    <name type="scientific">Mycovorax composti</name>
    <dbReference type="NCBI Taxonomy" id="2962693"/>
    <lineage>
        <taxon>Bacteria</taxon>
        <taxon>Pseudomonadati</taxon>
        <taxon>Bacteroidota</taxon>
        <taxon>Chitinophagia</taxon>
        <taxon>Chitinophagales</taxon>
        <taxon>Chitinophagaceae</taxon>
        <taxon>Mycovorax</taxon>
    </lineage>
</organism>
<dbReference type="EMBL" id="CP144143">
    <property type="protein sequence ID" value="WWC83722.1"/>
    <property type="molecule type" value="Genomic_DNA"/>
</dbReference>
<evidence type="ECO:0000313" key="1">
    <source>
        <dbReference type="EMBL" id="WWC83722.1"/>
    </source>
</evidence>
<evidence type="ECO:0008006" key="3">
    <source>
        <dbReference type="Google" id="ProtNLM"/>
    </source>
</evidence>
<dbReference type="InterPro" id="IPR036515">
    <property type="entry name" value="Transposase_17_sf"/>
</dbReference>
<protein>
    <recommendedName>
        <fullName evidence="3">Transposase IS200-like domain-containing protein</fullName>
    </recommendedName>
</protein>
<sequence length="104" mass="12450">MALYKNKYRIESARWRNWNDANAATYFVTICTKERAHFFSTCVRKCIYLNEIGALTWQFWQEIPQHFPNVQLDQFVIMPNHIHGIIIIQPSPVETLHCKVYTKY</sequence>
<evidence type="ECO:0000313" key="2">
    <source>
        <dbReference type="Proteomes" id="UP001321305"/>
    </source>
</evidence>
<accession>A0ABZ2EJU0</accession>